<evidence type="ECO:0000256" key="1">
    <source>
        <dbReference type="SAM" id="MobiDB-lite"/>
    </source>
</evidence>
<comment type="caution">
    <text evidence="2">The sequence shown here is derived from an EMBL/GenBank/DDBJ whole genome shotgun (WGS) entry which is preliminary data.</text>
</comment>
<dbReference type="EMBL" id="VSRR010064217">
    <property type="protein sequence ID" value="MPC84023.1"/>
    <property type="molecule type" value="Genomic_DNA"/>
</dbReference>
<name>A0A5B7INM8_PORTR</name>
<feature type="region of interest" description="Disordered" evidence="1">
    <location>
        <begin position="24"/>
        <end position="53"/>
    </location>
</feature>
<evidence type="ECO:0000313" key="3">
    <source>
        <dbReference type="Proteomes" id="UP000324222"/>
    </source>
</evidence>
<feature type="compositionally biased region" description="Polar residues" evidence="1">
    <location>
        <begin position="92"/>
        <end position="107"/>
    </location>
</feature>
<proteinExistence type="predicted"/>
<gene>
    <name evidence="2" type="ORF">E2C01_078747</name>
</gene>
<reference evidence="2 3" key="1">
    <citation type="submission" date="2019-05" db="EMBL/GenBank/DDBJ databases">
        <title>Another draft genome of Portunus trituberculatus and its Hox gene families provides insights of decapod evolution.</title>
        <authorList>
            <person name="Jeong J.-H."/>
            <person name="Song I."/>
            <person name="Kim S."/>
            <person name="Choi T."/>
            <person name="Kim D."/>
            <person name="Ryu S."/>
            <person name="Kim W."/>
        </authorList>
    </citation>
    <scope>NUCLEOTIDE SEQUENCE [LARGE SCALE GENOMIC DNA]</scope>
    <source>
        <tissue evidence="2">Muscle</tissue>
    </source>
</reference>
<protein>
    <submittedName>
        <fullName evidence="2">Uncharacterized protein</fullName>
    </submittedName>
</protein>
<evidence type="ECO:0000313" key="2">
    <source>
        <dbReference type="EMBL" id="MPC84023.1"/>
    </source>
</evidence>
<sequence length="123" mass="14535">MPQRHRHMYFIRVKVINFVESDGQSSDDVISYDEAEPTPQPSPQSETTDQDNAEELHTIHYLLRRKNLGTRREDTAQQYNLSDFTKKEYNKNKLQTNKRTTNQNTVRQLARREDSLCSRPLHS</sequence>
<dbReference type="Proteomes" id="UP000324222">
    <property type="component" value="Unassembled WGS sequence"/>
</dbReference>
<organism evidence="2 3">
    <name type="scientific">Portunus trituberculatus</name>
    <name type="common">Swimming crab</name>
    <name type="synonym">Neptunus trituberculatus</name>
    <dbReference type="NCBI Taxonomy" id="210409"/>
    <lineage>
        <taxon>Eukaryota</taxon>
        <taxon>Metazoa</taxon>
        <taxon>Ecdysozoa</taxon>
        <taxon>Arthropoda</taxon>
        <taxon>Crustacea</taxon>
        <taxon>Multicrustacea</taxon>
        <taxon>Malacostraca</taxon>
        <taxon>Eumalacostraca</taxon>
        <taxon>Eucarida</taxon>
        <taxon>Decapoda</taxon>
        <taxon>Pleocyemata</taxon>
        <taxon>Brachyura</taxon>
        <taxon>Eubrachyura</taxon>
        <taxon>Portunoidea</taxon>
        <taxon>Portunidae</taxon>
        <taxon>Portuninae</taxon>
        <taxon>Portunus</taxon>
    </lineage>
</organism>
<dbReference type="AlphaFoldDB" id="A0A5B7INM8"/>
<feature type="region of interest" description="Disordered" evidence="1">
    <location>
        <begin position="78"/>
        <end position="123"/>
    </location>
</feature>
<keyword evidence="3" id="KW-1185">Reference proteome</keyword>
<accession>A0A5B7INM8</accession>